<comment type="caution">
    <text evidence="2">The sequence shown here is derived from an EMBL/GenBank/DDBJ whole genome shotgun (WGS) entry which is preliminary data.</text>
</comment>
<dbReference type="RefSeq" id="WP_077565376.1">
    <property type="nucleotide sequence ID" value="NZ_MRVI01000001.1"/>
</dbReference>
<proteinExistence type="predicted"/>
<dbReference type="SUPFAM" id="SSF48452">
    <property type="entry name" value="TPR-like"/>
    <property type="match status" value="1"/>
</dbReference>
<evidence type="ECO:0000256" key="1">
    <source>
        <dbReference type="SAM" id="MobiDB-lite"/>
    </source>
</evidence>
<dbReference type="Proteomes" id="UP000189059">
    <property type="component" value="Unassembled WGS sequence"/>
</dbReference>
<gene>
    <name evidence="2" type="ORF">BBD40_02240</name>
</gene>
<evidence type="ECO:0000313" key="3">
    <source>
        <dbReference type="Proteomes" id="UP000189059"/>
    </source>
</evidence>
<organism evidence="2 3">
    <name type="scientific">Paenibacillus ihbetae</name>
    <dbReference type="NCBI Taxonomy" id="1870820"/>
    <lineage>
        <taxon>Bacteria</taxon>
        <taxon>Bacillati</taxon>
        <taxon>Bacillota</taxon>
        <taxon>Bacilli</taxon>
        <taxon>Bacillales</taxon>
        <taxon>Paenibacillaceae</taxon>
        <taxon>Paenibacillus</taxon>
    </lineage>
</organism>
<accession>A0ABX3JSZ1</accession>
<feature type="region of interest" description="Disordered" evidence="1">
    <location>
        <begin position="386"/>
        <end position="405"/>
    </location>
</feature>
<reference evidence="2 3" key="1">
    <citation type="submission" date="2016-12" db="EMBL/GenBank/DDBJ databases">
        <title>Genome sequencing and description of Paenibacillus sp. nov. from high altitude lake in the Indian Trans- Himalayas.</title>
        <authorList>
            <person name="Kiran S."/>
            <person name="Swarnkar M.K."/>
            <person name="Rana A."/>
            <person name="Tewari R."/>
            <person name="Gulati A."/>
        </authorList>
    </citation>
    <scope>NUCLEOTIDE SEQUENCE [LARGE SCALE GENOMIC DNA]</scope>
    <source>
        <strain evidence="2 3">IHBB 9951</strain>
    </source>
</reference>
<dbReference type="InterPro" id="IPR011990">
    <property type="entry name" value="TPR-like_helical_dom_sf"/>
</dbReference>
<name>A0ABX3JSZ1_9BACL</name>
<dbReference type="Gene3D" id="1.25.40.10">
    <property type="entry name" value="Tetratricopeptide repeat domain"/>
    <property type="match status" value="1"/>
</dbReference>
<evidence type="ECO:0008006" key="4">
    <source>
        <dbReference type="Google" id="ProtNLM"/>
    </source>
</evidence>
<feature type="compositionally biased region" description="Basic and acidic residues" evidence="1">
    <location>
        <begin position="395"/>
        <end position="405"/>
    </location>
</feature>
<keyword evidence="3" id="KW-1185">Reference proteome</keyword>
<evidence type="ECO:0000313" key="2">
    <source>
        <dbReference type="EMBL" id="OOC60804.1"/>
    </source>
</evidence>
<sequence length="405" mass="46053">MRHIPFIETEPITSPPSTIYERGKWYERRGYLKEALVSFREAALSSPLNRDQGAQTDWKDSDLIWLEYGLLSMRLRSFQDAERAFRTVLSKKGVYAQEALNHWAALLHAQGSADPDIYASLAREVESCPNSEAMLGKALNYIGSYSFAAECFSRLDRLSHEQWHMYICSLIRSEHISEALQLMRRGYNSAERGEGRKELTDRMRKQRIIQLLCERKLNHTQLEASLSLTERIEWADIAVSLGMIDAAEELLSEYGDHAYYALICLLYQEGYKSLAAAKIHALEELPLQDPGVYSTDLIFVAAERLYDQGSYEESAELFAQLRSHRPSFAAARFGEAACYLQSTLISLSGRLERVYASAEARTEIEAYLGKINAALHVVESTGWHTSWSPAQQRNDPFEAERSLVN</sequence>
<dbReference type="EMBL" id="MRVI01000001">
    <property type="protein sequence ID" value="OOC60804.1"/>
    <property type="molecule type" value="Genomic_DNA"/>
</dbReference>
<protein>
    <recommendedName>
        <fullName evidence="4">Tetratricopeptide repeat protein</fullName>
    </recommendedName>
</protein>